<feature type="domain" description="TPR1-like CTLH-containing" evidence="1">
    <location>
        <begin position="66"/>
        <end position="105"/>
    </location>
</feature>
<dbReference type="EMBL" id="CM000782">
    <property type="protein sequence ID" value="AQK84312.1"/>
    <property type="molecule type" value="Genomic_DNA"/>
</dbReference>
<gene>
    <name evidence="2" type="ORF">ZEAMMB73_Zm00001d037552</name>
</gene>
<dbReference type="STRING" id="4577.A0A1D6LYW6"/>
<evidence type="ECO:0000259" key="1">
    <source>
        <dbReference type="Pfam" id="PF21889"/>
    </source>
</evidence>
<dbReference type="InterPro" id="IPR027728">
    <property type="entry name" value="Topless_fam"/>
</dbReference>
<reference evidence="2" key="1">
    <citation type="submission" date="2015-12" db="EMBL/GenBank/DDBJ databases">
        <title>Update maize B73 reference genome by single molecule sequencing technologies.</title>
        <authorList>
            <consortium name="Maize Genome Sequencing Project"/>
            <person name="Ware D."/>
        </authorList>
    </citation>
    <scope>NUCLEOTIDE SEQUENCE</scope>
    <source>
        <tissue evidence="2">Seedling</tissue>
    </source>
</reference>
<dbReference type="PANTHER" id="PTHR44083">
    <property type="entry name" value="TOPLESS-RELATED PROTEIN 1-RELATED"/>
    <property type="match status" value="1"/>
</dbReference>
<dbReference type="InterPro" id="IPR054080">
    <property type="entry name" value="TPR1-like_2nd"/>
</dbReference>
<dbReference type="Pfam" id="PF21889">
    <property type="entry name" value="TPR1-like_2nd"/>
    <property type="match status" value="1"/>
</dbReference>
<dbReference type="PANTHER" id="PTHR44083:SF2">
    <property type="entry name" value="TOPLESS-RELATED PROTEIN 3"/>
    <property type="match status" value="1"/>
</dbReference>
<name>A0A1D6LYW6_MAIZE</name>
<dbReference type="SMR" id="A0A1D6LYW6"/>
<protein>
    <recommendedName>
        <fullName evidence="1">TPR1-like CTLH-containing domain-containing protein</fullName>
    </recommendedName>
</protein>
<sequence length="179" mass="20171">MQMVSRRGVVQLVLVSAITWVILGLVTLAFHLRPCISPVAFLSMPKCLELDGASVEQACLPTLHWKHDRAKAVDILVNDLKVFLTFNEEFYKEITQLLTLENFSVAAAVEPKLRCLLKADMVVVFCELVAQGEALQNFQHGAGFWSAMTSNVTFQSRNVLSKKFMVYPYMPSIFEMKPN</sequence>
<evidence type="ECO:0000313" key="2">
    <source>
        <dbReference type="EMBL" id="AQK84312.1"/>
    </source>
</evidence>
<dbReference type="InParanoid" id="A0A1D6LYW6"/>
<dbReference type="AlphaFoldDB" id="A0A1D6LYW6"/>
<dbReference type="GO" id="GO:0006355">
    <property type="term" value="P:regulation of DNA-templated transcription"/>
    <property type="evidence" value="ECO:0007669"/>
    <property type="project" value="InterPro"/>
</dbReference>
<accession>A0A1D6LYW6</accession>
<proteinExistence type="predicted"/>
<organism evidence="2">
    <name type="scientific">Zea mays</name>
    <name type="common">Maize</name>
    <dbReference type="NCBI Taxonomy" id="4577"/>
    <lineage>
        <taxon>Eukaryota</taxon>
        <taxon>Viridiplantae</taxon>
        <taxon>Streptophyta</taxon>
        <taxon>Embryophyta</taxon>
        <taxon>Tracheophyta</taxon>
        <taxon>Spermatophyta</taxon>
        <taxon>Magnoliopsida</taxon>
        <taxon>Liliopsida</taxon>
        <taxon>Poales</taxon>
        <taxon>Poaceae</taxon>
        <taxon>PACMAD clade</taxon>
        <taxon>Panicoideae</taxon>
        <taxon>Andropogonodae</taxon>
        <taxon>Andropogoneae</taxon>
        <taxon>Tripsacinae</taxon>
        <taxon>Zea</taxon>
    </lineage>
</organism>